<gene>
    <name evidence="7" type="ORF">FOC47_09535</name>
    <name evidence="6" type="ORF">G5B26_23255</name>
</gene>
<organism evidence="6 9">
    <name type="scientific">Enterocloster clostridioformis</name>
    <dbReference type="NCBI Taxonomy" id="1531"/>
    <lineage>
        <taxon>Bacteria</taxon>
        <taxon>Bacillati</taxon>
        <taxon>Bacillota</taxon>
        <taxon>Clostridia</taxon>
        <taxon>Lachnospirales</taxon>
        <taxon>Lachnospiraceae</taxon>
        <taxon>Enterocloster</taxon>
    </lineage>
</organism>
<dbReference type="InterPro" id="IPR036291">
    <property type="entry name" value="NAD(P)-bd_dom_sf"/>
</dbReference>
<keyword evidence="2" id="KW-0210">Decarboxylase</keyword>
<dbReference type="Proteomes" id="UP000719916">
    <property type="component" value="Unassembled WGS sequence"/>
</dbReference>
<dbReference type="PANTHER" id="PTHR43078:SF6">
    <property type="entry name" value="UDP-GLUCURONIC ACID DECARBOXYLASE 1"/>
    <property type="match status" value="1"/>
</dbReference>
<dbReference type="AlphaFoldDB" id="A0AAQ1L138"/>
<dbReference type="SUPFAM" id="SSF51735">
    <property type="entry name" value="NAD(P)-binding Rossmann-fold domains"/>
    <property type="match status" value="1"/>
</dbReference>
<dbReference type="GO" id="GO:0042732">
    <property type="term" value="P:D-xylose metabolic process"/>
    <property type="evidence" value="ECO:0007669"/>
    <property type="project" value="InterPro"/>
</dbReference>
<dbReference type="InterPro" id="IPR020904">
    <property type="entry name" value="Sc_DH/Rdtase_CS"/>
</dbReference>
<evidence type="ECO:0000313" key="7">
    <source>
        <dbReference type="EMBL" id="QIX90776.1"/>
    </source>
</evidence>
<keyword evidence="4" id="KW-0456">Lyase</keyword>
<dbReference type="GO" id="GO:0070403">
    <property type="term" value="F:NAD+ binding"/>
    <property type="evidence" value="ECO:0007669"/>
    <property type="project" value="InterPro"/>
</dbReference>
<dbReference type="PROSITE" id="PS00061">
    <property type="entry name" value="ADH_SHORT"/>
    <property type="match status" value="1"/>
</dbReference>
<evidence type="ECO:0000256" key="2">
    <source>
        <dbReference type="ARBA" id="ARBA00022793"/>
    </source>
</evidence>
<comment type="cofactor">
    <cofactor evidence="1">
        <name>NAD(+)</name>
        <dbReference type="ChEBI" id="CHEBI:57540"/>
    </cofactor>
</comment>
<protein>
    <submittedName>
        <fullName evidence="6">NAD(P)-dependent oxidoreductase</fullName>
    </submittedName>
</protein>
<dbReference type="Proteomes" id="UP000501069">
    <property type="component" value="Chromosome"/>
</dbReference>
<evidence type="ECO:0000259" key="5">
    <source>
        <dbReference type="Pfam" id="PF01370"/>
    </source>
</evidence>
<dbReference type="PANTHER" id="PTHR43078">
    <property type="entry name" value="UDP-GLUCURONIC ACID DECARBOXYLASE-RELATED"/>
    <property type="match status" value="1"/>
</dbReference>
<dbReference type="GO" id="GO:0048040">
    <property type="term" value="F:UDP-glucuronate decarboxylase activity"/>
    <property type="evidence" value="ECO:0007669"/>
    <property type="project" value="TreeGrafter"/>
</dbReference>
<evidence type="ECO:0000256" key="3">
    <source>
        <dbReference type="ARBA" id="ARBA00023027"/>
    </source>
</evidence>
<reference evidence="6" key="3">
    <citation type="submission" date="2020-02" db="EMBL/GenBank/DDBJ databases">
        <authorList>
            <person name="Littmann E."/>
            <person name="Sorbara M."/>
        </authorList>
    </citation>
    <scope>NUCLEOTIDE SEQUENCE</scope>
    <source>
        <strain evidence="6">MSK.2.26</strain>
    </source>
</reference>
<dbReference type="EMBL" id="JAAISW010000066">
    <property type="protein sequence ID" value="NSJ46422.1"/>
    <property type="molecule type" value="Genomic_DNA"/>
</dbReference>
<feature type="domain" description="NAD-dependent epimerase/dehydratase" evidence="5">
    <location>
        <begin position="30"/>
        <end position="273"/>
    </location>
</feature>
<keyword evidence="3" id="KW-0520">NAD</keyword>
<dbReference type="InterPro" id="IPR044516">
    <property type="entry name" value="UXS-like"/>
</dbReference>
<accession>A0AAQ1L138</accession>
<proteinExistence type="predicted"/>
<evidence type="ECO:0000256" key="4">
    <source>
        <dbReference type="ARBA" id="ARBA00023239"/>
    </source>
</evidence>
<evidence type="ECO:0000313" key="8">
    <source>
        <dbReference type="Proteomes" id="UP000501069"/>
    </source>
</evidence>
<dbReference type="GO" id="GO:0005737">
    <property type="term" value="C:cytoplasm"/>
    <property type="evidence" value="ECO:0007669"/>
    <property type="project" value="TreeGrafter"/>
</dbReference>
<name>A0AAQ1L138_9FIRM</name>
<evidence type="ECO:0000313" key="6">
    <source>
        <dbReference type="EMBL" id="NSJ46422.1"/>
    </source>
</evidence>
<reference evidence="6 9" key="2">
    <citation type="journal article" date="2020" name="Cell Host Microbe">
        <title>Functional and Genomic Variation between Human-Derived Isolates of Lachnospiraceae Reveals Inter- and Intra-Species Diversity.</title>
        <authorList>
            <person name="Sorbara M.T."/>
            <person name="Littmann E.R."/>
            <person name="Fontana E."/>
            <person name="Moody T.U."/>
            <person name="Kohout C.E."/>
            <person name="Gjonbalaj M."/>
            <person name="Eaton V."/>
            <person name="Seok R."/>
            <person name="Leiner I.M."/>
            <person name="Pamer E.G."/>
        </authorList>
    </citation>
    <scope>NUCLEOTIDE SEQUENCE [LARGE SCALE GENOMIC DNA]</scope>
    <source>
        <strain evidence="6 9">MSK.2.26</strain>
    </source>
</reference>
<evidence type="ECO:0000256" key="1">
    <source>
        <dbReference type="ARBA" id="ARBA00001911"/>
    </source>
</evidence>
<sequence length="353" mass="39418">MINYSDAYWRDVQEVSHIIPNRSKLCGKKVLITGGTGMICSSVAEILFYMNREEDMHIEILLAGRSRDRVAERFNIFLEGTDYSFVEYDATKRMDQHVEADYIIHGASNANPTVYTRQPVETILANVVGLDNLLNMVSQAGTGRLLYISSSEVYGNQTENRPYRENDYGFLDILNQRASYPSAKRASETLCIAYGIEYGVDTVIVRPGHIYGPSITESDSRASAQFTRNVVAGKDIVMKSAGTQVRSYCYTLDCASAVLTVLLNGQTGNAYNISNKNSICTISDIAQFFACTVGRKVLYENATDEEKKGYNLMTNSSLDASKLEDLGWKALFDLKRGTKKTVEYLKCKGRINE</sequence>
<dbReference type="EMBL" id="CP050964">
    <property type="protein sequence ID" value="QIX90776.1"/>
    <property type="molecule type" value="Genomic_DNA"/>
</dbReference>
<dbReference type="GeneID" id="57961401"/>
<reference evidence="7 8" key="1">
    <citation type="submission" date="2019-11" db="EMBL/GenBank/DDBJ databases">
        <title>FDA dAtabase for Regulatory Grade micrObial Sequences (FDA-ARGOS): Supporting development and validation of Infectious Disease Dx tests.</title>
        <authorList>
            <person name="Turner S."/>
            <person name="Byrd R."/>
            <person name="Tallon L."/>
            <person name="Sadzewicz L."/>
            <person name="Vavikolanu K."/>
            <person name="Mehta A."/>
            <person name="Aluvathingal J."/>
            <person name="Nadendla S."/>
            <person name="Myers T."/>
            <person name="Yan Y."/>
            <person name="Sichtig H."/>
        </authorList>
    </citation>
    <scope>NUCLEOTIDE SEQUENCE [LARGE SCALE GENOMIC DNA]</scope>
    <source>
        <strain evidence="7 8">FDAARGOS_739</strain>
    </source>
</reference>
<dbReference type="Pfam" id="PF01370">
    <property type="entry name" value="Epimerase"/>
    <property type="match status" value="1"/>
</dbReference>
<dbReference type="InterPro" id="IPR001509">
    <property type="entry name" value="Epimerase_deHydtase"/>
</dbReference>
<dbReference type="Gene3D" id="3.40.50.720">
    <property type="entry name" value="NAD(P)-binding Rossmann-like Domain"/>
    <property type="match status" value="1"/>
</dbReference>
<evidence type="ECO:0000313" key="9">
    <source>
        <dbReference type="Proteomes" id="UP000719916"/>
    </source>
</evidence>
<dbReference type="RefSeq" id="WP_002588356.1">
    <property type="nucleotide sequence ID" value="NZ_AP031445.1"/>
</dbReference>